<reference evidence="1 2" key="1">
    <citation type="submission" date="2024-06" db="EMBL/GenBank/DDBJ databases">
        <title>Genome of Rhodovulum iodosum, a marine photoferrotroph.</title>
        <authorList>
            <person name="Bianchini G."/>
            <person name="Nikeleit V."/>
            <person name="Kappler A."/>
            <person name="Bryce C."/>
            <person name="Sanchez-Baracaldo P."/>
        </authorList>
    </citation>
    <scope>NUCLEOTIDE SEQUENCE [LARGE SCALE GENOMIC DNA]</scope>
    <source>
        <strain evidence="1 2">UT/N1</strain>
    </source>
</reference>
<dbReference type="EMBL" id="JBEHHI010000003">
    <property type="protein sequence ID" value="MEX5729881.1"/>
    <property type="molecule type" value="Genomic_DNA"/>
</dbReference>
<evidence type="ECO:0000313" key="1">
    <source>
        <dbReference type="EMBL" id="MEX5729881.1"/>
    </source>
</evidence>
<proteinExistence type="predicted"/>
<name>A0ABV3XWY0_9RHOB</name>
<comment type="caution">
    <text evidence="1">The sequence shown here is derived from an EMBL/GenBank/DDBJ whole genome shotgun (WGS) entry which is preliminary data.</text>
</comment>
<keyword evidence="2" id="KW-1185">Reference proteome</keyword>
<organism evidence="1 2">
    <name type="scientific">Rhodovulum iodosum</name>
    <dbReference type="NCBI Taxonomy" id="68291"/>
    <lineage>
        <taxon>Bacteria</taxon>
        <taxon>Pseudomonadati</taxon>
        <taxon>Pseudomonadota</taxon>
        <taxon>Alphaproteobacteria</taxon>
        <taxon>Rhodobacterales</taxon>
        <taxon>Paracoccaceae</taxon>
        <taxon>Rhodovulum</taxon>
    </lineage>
</organism>
<dbReference type="Proteomes" id="UP001560019">
    <property type="component" value="Unassembled WGS sequence"/>
</dbReference>
<evidence type="ECO:0000313" key="2">
    <source>
        <dbReference type="Proteomes" id="UP001560019"/>
    </source>
</evidence>
<dbReference type="InterPro" id="IPR021513">
    <property type="entry name" value="Phage_RSL1_Orf186"/>
</dbReference>
<sequence>MPEKDSHRWSQHVTQTSHALDLDEGLFTWDDPKRIAAELKRAAEESPNRKGTPLQSAMSMLTFYINRAGHGLDPAQRAVLEQAKVELRALYGK</sequence>
<dbReference type="Pfam" id="PF11373">
    <property type="entry name" value="DUF3175"/>
    <property type="match status" value="1"/>
</dbReference>
<evidence type="ECO:0008006" key="3">
    <source>
        <dbReference type="Google" id="ProtNLM"/>
    </source>
</evidence>
<gene>
    <name evidence="1" type="ORF">Ga0609869_003234</name>
</gene>
<accession>A0ABV3XWY0</accession>
<dbReference type="RefSeq" id="WP_125404536.1">
    <property type="nucleotide sequence ID" value="NZ_JBEHHI010000003.1"/>
</dbReference>
<protein>
    <recommendedName>
        <fullName evidence="3">DUF3175 domain-containing protein</fullName>
    </recommendedName>
</protein>